<dbReference type="RefSeq" id="WP_022628440.1">
    <property type="nucleotide sequence ID" value="NZ_ATAE01000031.1"/>
</dbReference>
<accession>U6SMH4</accession>
<dbReference type="NCBIfam" id="TIGR01593">
    <property type="entry name" value="holin_tox_secr"/>
    <property type="match status" value="1"/>
</dbReference>
<evidence type="ECO:0000256" key="2">
    <source>
        <dbReference type="ARBA" id="ARBA00022692"/>
    </source>
</evidence>
<protein>
    <recommendedName>
        <fullName evidence="9">Toxin secretion/phage lysis holin</fullName>
    </recommendedName>
</protein>
<dbReference type="EMBL" id="ATAE01000031">
    <property type="protein sequence ID" value="ERN52813.1"/>
    <property type="molecule type" value="Genomic_DNA"/>
</dbReference>
<reference evidence="7 8" key="1">
    <citation type="journal article" date="2013" name="Genome Announc.">
        <title>Genome Sequence of the Extreme Obligate Alkaliphile Bacillus marmarensis Strain DSM 21297.</title>
        <authorList>
            <person name="Wernick D.G."/>
            <person name="Choi K.Y."/>
            <person name="Tat C.A."/>
            <person name="Lafontaine Rivera J.G."/>
            <person name="Liao J.C."/>
        </authorList>
    </citation>
    <scope>NUCLEOTIDE SEQUENCE [LARGE SCALE GENOMIC DNA]</scope>
    <source>
        <strain evidence="7 8">DSM 21297</strain>
    </source>
</reference>
<evidence type="ECO:0000256" key="5">
    <source>
        <dbReference type="ARBA" id="ARBA00023600"/>
    </source>
</evidence>
<keyword evidence="3 6" id="KW-1133">Transmembrane helix</keyword>
<feature type="transmembrane region" description="Helical" evidence="6">
    <location>
        <begin position="96"/>
        <end position="117"/>
    </location>
</feature>
<keyword evidence="2 6" id="KW-0812">Transmembrane</keyword>
<comment type="caution">
    <text evidence="7">The sequence shown here is derived from an EMBL/GenBank/DDBJ whole genome shotgun (WGS) entry which is preliminary data.</text>
</comment>
<dbReference type="PATRIC" id="fig|1188261.3.peg.2237"/>
<gene>
    <name evidence="7" type="ORF">A33I_14045</name>
</gene>
<feature type="transmembrane region" description="Helical" evidence="6">
    <location>
        <begin position="26"/>
        <end position="47"/>
    </location>
</feature>
<evidence type="ECO:0000313" key="7">
    <source>
        <dbReference type="EMBL" id="ERN52813.1"/>
    </source>
</evidence>
<evidence type="ECO:0000256" key="6">
    <source>
        <dbReference type="SAM" id="Phobius"/>
    </source>
</evidence>
<proteinExistence type="inferred from homology"/>
<comment type="similarity">
    <text evidence="5">Belongs to the bacteriophage holin family. Cp-1 holin subfamily.</text>
</comment>
<comment type="subcellular location">
    <subcellularLocation>
        <location evidence="1">Membrane</location>
        <topology evidence="1">Multi-pass membrane protein</topology>
    </subcellularLocation>
</comment>
<evidence type="ECO:0000256" key="4">
    <source>
        <dbReference type="ARBA" id="ARBA00023136"/>
    </source>
</evidence>
<sequence>MFDSINVAKASVGFGAGVISFLWGEWSVFLTALIFFVTFDWITGLVAAWRNDELSAVEGFWGIARKFMIFGIVALAFQIDIIYTELAGDPLSIGEFHLSVVGASVLYYLVNELISIAENLGKIGMRLPSPIMKAIKLFDDDDHKGGVA</sequence>
<dbReference type="GO" id="GO:0016020">
    <property type="term" value="C:membrane"/>
    <property type="evidence" value="ECO:0007669"/>
    <property type="project" value="UniProtKB-SubCell"/>
</dbReference>
<evidence type="ECO:0000256" key="3">
    <source>
        <dbReference type="ARBA" id="ARBA00022989"/>
    </source>
</evidence>
<keyword evidence="4 6" id="KW-0472">Membrane</keyword>
<dbReference type="InterPro" id="IPR006480">
    <property type="entry name" value="Phage_holin_4_1"/>
</dbReference>
<keyword evidence="8" id="KW-1185">Reference proteome</keyword>
<evidence type="ECO:0000313" key="8">
    <source>
        <dbReference type="Proteomes" id="UP000017170"/>
    </source>
</evidence>
<evidence type="ECO:0008006" key="9">
    <source>
        <dbReference type="Google" id="ProtNLM"/>
    </source>
</evidence>
<feature type="transmembrane region" description="Helical" evidence="6">
    <location>
        <begin position="67"/>
        <end position="84"/>
    </location>
</feature>
<organism evidence="7 8">
    <name type="scientific">Alkalihalophilus marmarensis DSM 21297</name>
    <dbReference type="NCBI Taxonomy" id="1188261"/>
    <lineage>
        <taxon>Bacteria</taxon>
        <taxon>Bacillati</taxon>
        <taxon>Bacillota</taxon>
        <taxon>Bacilli</taxon>
        <taxon>Bacillales</taxon>
        <taxon>Bacillaceae</taxon>
        <taxon>Alkalihalophilus</taxon>
    </lineage>
</organism>
<name>U6SMH4_9BACI</name>
<dbReference type="AlphaFoldDB" id="U6SMH4"/>
<dbReference type="Proteomes" id="UP000017170">
    <property type="component" value="Unassembled WGS sequence"/>
</dbReference>
<evidence type="ECO:0000256" key="1">
    <source>
        <dbReference type="ARBA" id="ARBA00004141"/>
    </source>
</evidence>
<dbReference type="Pfam" id="PF05105">
    <property type="entry name" value="Phage_holin_4_1"/>
    <property type="match status" value="1"/>
</dbReference>